<feature type="compositionally biased region" description="Basic and acidic residues" evidence="7">
    <location>
        <begin position="1146"/>
        <end position="1156"/>
    </location>
</feature>
<dbReference type="GO" id="GO:0045893">
    <property type="term" value="P:positive regulation of DNA-templated transcription"/>
    <property type="evidence" value="ECO:0007669"/>
    <property type="project" value="TreeGrafter"/>
</dbReference>
<keyword evidence="1" id="KW-0479">Metal-binding</keyword>
<evidence type="ECO:0000256" key="5">
    <source>
        <dbReference type="ARBA" id="ARBA00023117"/>
    </source>
</evidence>
<dbReference type="Proteomes" id="UP000762676">
    <property type="component" value="Unassembled WGS sequence"/>
</dbReference>
<evidence type="ECO:0000313" key="10">
    <source>
        <dbReference type="Proteomes" id="UP000762676"/>
    </source>
</evidence>
<feature type="compositionally biased region" description="Basic residues" evidence="7">
    <location>
        <begin position="610"/>
        <end position="622"/>
    </location>
</feature>
<feature type="region of interest" description="Disordered" evidence="7">
    <location>
        <begin position="609"/>
        <end position="630"/>
    </location>
</feature>
<dbReference type="GO" id="GO:0035097">
    <property type="term" value="C:histone methyltransferase complex"/>
    <property type="evidence" value="ECO:0007669"/>
    <property type="project" value="TreeGrafter"/>
</dbReference>
<keyword evidence="2" id="KW-0863">Zinc-finger</keyword>
<feature type="compositionally biased region" description="Basic and acidic residues" evidence="7">
    <location>
        <begin position="847"/>
        <end position="856"/>
    </location>
</feature>
<dbReference type="PANTHER" id="PTHR45838">
    <property type="entry name" value="HISTONE-LYSINE-N-METHYLTRANSFERASE 2 KMT2 FAMILY MEMBER"/>
    <property type="match status" value="1"/>
</dbReference>
<feature type="region of interest" description="Disordered" evidence="7">
    <location>
        <begin position="696"/>
        <end position="749"/>
    </location>
</feature>
<feature type="compositionally biased region" description="Polar residues" evidence="7">
    <location>
        <begin position="1689"/>
        <end position="1700"/>
    </location>
</feature>
<feature type="compositionally biased region" description="Low complexity" evidence="7">
    <location>
        <begin position="511"/>
        <end position="524"/>
    </location>
</feature>
<comment type="caution">
    <text evidence="9">The sequence shown here is derived from an EMBL/GenBank/DDBJ whole genome shotgun (WGS) entry which is preliminary data.</text>
</comment>
<dbReference type="CDD" id="cd15506">
    <property type="entry name" value="PHD1_KMT2A_like"/>
    <property type="match status" value="2"/>
</dbReference>
<feature type="region of interest" description="Disordered" evidence="7">
    <location>
        <begin position="503"/>
        <end position="530"/>
    </location>
</feature>
<evidence type="ECO:0000259" key="8">
    <source>
        <dbReference type="SMART" id="SM00249"/>
    </source>
</evidence>
<feature type="region of interest" description="Disordered" evidence="7">
    <location>
        <begin position="920"/>
        <end position="1091"/>
    </location>
</feature>
<feature type="domain" description="Zinc finger PHD-type" evidence="8">
    <location>
        <begin position="1507"/>
        <end position="1603"/>
    </location>
</feature>
<feature type="compositionally biased region" description="Polar residues" evidence="7">
    <location>
        <begin position="1574"/>
        <end position="1588"/>
    </location>
</feature>
<feature type="compositionally biased region" description="Low complexity" evidence="7">
    <location>
        <begin position="1677"/>
        <end position="1688"/>
    </location>
</feature>
<evidence type="ECO:0000256" key="6">
    <source>
        <dbReference type="ARBA" id="ARBA00023163"/>
    </source>
</evidence>
<evidence type="ECO:0000256" key="4">
    <source>
        <dbReference type="ARBA" id="ARBA00023015"/>
    </source>
</evidence>
<feature type="compositionally biased region" description="Polar residues" evidence="7">
    <location>
        <begin position="409"/>
        <end position="431"/>
    </location>
</feature>
<feature type="region of interest" description="Disordered" evidence="7">
    <location>
        <begin position="548"/>
        <end position="568"/>
    </location>
</feature>
<dbReference type="SMART" id="SM00249">
    <property type="entry name" value="PHD"/>
    <property type="match status" value="2"/>
</dbReference>
<protein>
    <submittedName>
        <fullName evidence="9">Histone-lysine N-methyltransferase</fullName>
    </submittedName>
</protein>
<accession>A0AAV4FR36</accession>
<feature type="compositionally biased region" description="Gly residues" evidence="7">
    <location>
        <begin position="1188"/>
        <end position="1197"/>
    </location>
</feature>
<feature type="region of interest" description="Disordered" evidence="7">
    <location>
        <begin position="404"/>
        <end position="434"/>
    </location>
</feature>
<feature type="compositionally biased region" description="Low complexity" evidence="7">
    <location>
        <begin position="999"/>
        <end position="1008"/>
    </location>
</feature>
<keyword evidence="6" id="KW-0804">Transcription</keyword>
<feature type="region of interest" description="Disordered" evidence="7">
    <location>
        <begin position="1618"/>
        <end position="1714"/>
    </location>
</feature>
<feature type="compositionally biased region" description="Polar residues" evidence="7">
    <location>
        <begin position="1646"/>
        <end position="1667"/>
    </location>
</feature>
<evidence type="ECO:0000256" key="2">
    <source>
        <dbReference type="ARBA" id="ARBA00022771"/>
    </source>
</evidence>
<feature type="compositionally biased region" description="Acidic residues" evidence="7">
    <location>
        <begin position="1204"/>
        <end position="1223"/>
    </location>
</feature>
<feature type="region of interest" description="Disordered" evidence="7">
    <location>
        <begin position="146"/>
        <end position="169"/>
    </location>
</feature>
<feature type="compositionally biased region" description="Polar residues" evidence="7">
    <location>
        <begin position="1439"/>
        <end position="1453"/>
    </location>
</feature>
<evidence type="ECO:0000256" key="3">
    <source>
        <dbReference type="ARBA" id="ARBA00022833"/>
    </source>
</evidence>
<dbReference type="InterPro" id="IPR001965">
    <property type="entry name" value="Znf_PHD"/>
</dbReference>
<dbReference type="EMBL" id="BMAT01004498">
    <property type="protein sequence ID" value="GFR74705.1"/>
    <property type="molecule type" value="Genomic_DNA"/>
</dbReference>
<keyword evidence="4" id="KW-0805">Transcription regulation</keyword>
<dbReference type="GO" id="GO:0008270">
    <property type="term" value="F:zinc ion binding"/>
    <property type="evidence" value="ECO:0007669"/>
    <property type="project" value="UniProtKB-KW"/>
</dbReference>
<feature type="region of interest" description="Disordered" evidence="7">
    <location>
        <begin position="1929"/>
        <end position="1970"/>
    </location>
</feature>
<keyword evidence="10" id="KW-1185">Reference proteome</keyword>
<evidence type="ECO:0000256" key="7">
    <source>
        <dbReference type="SAM" id="MobiDB-lite"/>
    </source>
</evidence>
<sequence>MARLRFPGRPGYRFDRIGVRYGADEARQTTDPSLAVVASIHKGLQRFRDLFGDSDEDEEFQGFLVADVKNAERQLFKYEQAEQDFLARQAEKEERDKQARSQAALVSFAAATGAVQLEGQGVGRHGFGKTFKQILDTGLVQNYTSSVKSSSAGRKRKPSAHVAGEENTMGAFLQQNNKPVRERVTSLKHVKLKRLTHFVDGQVVFRRPVGRPRKNFKHPGTIEDLSFVNGESAVLSQGPRSSSKYTSAAQHLLAKAAKLHHSNSASLTSTSCNKVRKFVLPTKSSRSSRVIKPNKRFLEENSMHAAIVAPSATGGTGTEDEHFTSQLRPMLSMLPTSTSLPSSSGDAPLRKSIFGIEVGEDKPGSLGASLASGSSAFPSSPFLHHSPGGLASLSPFNLNREKGFPSFSAAPQPSGTTSFTDKSQWESSSSDMKPLGALDQPLIVEGKRPRKPSLIMRMKLVEDDPEDEIRLQQSLLADSTSPPKPLGLSSALINSSPVAPSAILNVPDSQTESPIPAESASSSTQATHGYGTTKSLIAPAKLFTGSASASSSSKFSSSRRHKLKPGLLPTQQTVVLRQAKLQLNRAALNRSKAALARSLKATLKREARMERRKRFSQRKLRKSVNSENMSALEGAEASAASGLLSLSGSAAVPALSPSASAKLSQLSPFSLQTSGAMVEKSKQGLFQGMEGSNKADVKVEPLGSPALTPTSTSSTVPAANLAEPAPASDSKLSTTESCGKKGGRVRKAKKEPVFDNDSDPAEFWGELDEGELDEYFESIVSERDLLKEYKVGDKNQDCLVCKSKCRIKANRKLPILPLCKPCKKAYFFQLSKGPTPTRGRKCSSKNQPDRCGPDNPRSDLNHCPSCKYRRFCGVLRKARKLGVEAKLWTKGFLSAKEKERKFKSANQTVKWKDFIRKGPKKVKLSSSEPESDCESSPKKKARRKSIGDFSGSEGTFTPGKAAQRKRHRSLSSTGSDFARQQDIIQSKHLDQPLSVDVGDTSGSFNSSSDDSEEERKPRQRLKSLEKKHRQSSVKKERKSSLSSPLPMKENKASIDLKEEDWLEEDGIHPGEEARGNGELQRMKKSSKRDQNRIRYLKFRKRDRRLRCRKCKGCLTPECGNCVSCSHSMCLNLRKVRQATDAFIDPKSPEEFRRRDNNDDDNNGGHSRSRMGNGSHASSQRSKMSGQSNGEGGGGGEINGRDGDGAQDAEDADSEMYTDSDSNDDEGRSQPYQEQQVKRGLDMDGSQVAINYQQRRAAGAFSGSPGAGLLSKLPRQVSATVQLALTDNRLGRGLAKKIAAAEAAFVGKMKKKKAKKQEAFKLKPVDTETAYSVDVPLKKHLIKADYQEEYDVETAWLQGYALTVTGPSCVRTLCFLCGSAGKHQMVFCIVCCQSFHNFCLEEEERPEEVFQEPGSKELQQGDLSICGGDDEGEEGGQGQHHSSSNSSAVTQHRGSTSSGTLSWCCRRCQFCHVCGQQNGLLKEEYDVETAWLQGYALTVTGPSCVRTLCFLCGSAGKHQMIFCIVCCQSFHNFCLEEEERPEEVFQEQGSKELQQGDLSTCGGDDEGEEGGQGQHHSSSNSSAVTQHRGSTSSGTLSWCCRRCQFCHVCGQQNGLLKSWSRRPKPKNVEGSKTVTVKEVGRPGADGQPSNDLPQTVTINLDNGDSTSGDDPLAQNRQTTAALSTGATLTESPVPSVSSHSLNVEGGGSNSGNREIVPAINQNTILKEKFGKDISSPLPLSFSSNVETDSCGHVGSQNSVQTTSALLEQKSDNSREERTNNRPVNDVIVCLDSDEETQCEAAAGLSVSFEASGKDDTHGKDGDFPTDFKAVEKKIGAGSYSTVEEFSEDMVRIIQAMLLKNQNYPSRRKQANSVRSIFIKQMERIFPWFNVNTCKLWEHNKGLPEGMLRDAVLPPSDDHTYAQWLERQILPMNPQPSPFKKNSTPQRRSSEEETPTGQEASVGESLLSPDLPQASDDTRVCLLCGGVGDDKPDVSVKLVCYGEVTL</sequence>
<feature type="compositionally biased region" description="Polar residues" evidence="7">
    <location>
        <begin position="1163"/>
        <end position="1183"/>
    </location>
</feature>
<feature type="compositionally biased region" description="Basic and acidic residues" evidence="7">
    <location>
        <begin position="1065"/>
        <end position="1075"/>
    </location>
</feature>
<evidence type="ECO:0000256" key="1">
    <source>
        <dbReference type="ARBA" id="ARBA00022723"/>
    </source>
</evidence>
<feature type="region of interest" description="Disordered" evidence="7">
    <location>
        <begin position="1544"/>
        <end position="1588"/>
    </location>
</feature>
<evidence type="ECO:0000313" key="9">
    <source>
        <dbReference type="EMBL" id="GFR74705.1"/>
    </source>
</evidence>
<name>A0AAV4FR36_9GAST</name>
<keyword evidence="5" id="KW-0103">Bromodomain</keyword>
<feature type="compositionally biased region" description="Basic residues" evidence="7">
    <location>
        <begin position="1017"/>
        <end position="1037"/>
    </location>
</feature>
<organism evidence="9 10">
    <name type="scientific">Elysia marginata</name>
    <dbReference type="NCBI Taxonomy" id="1093978"/>
    <lineage>
        <taxon>Eukaryota</taxon>
        <taxon>Metazoa</taxon>
        <taxon>Spiralia</taxon>
        <taxon>Lophotrochozoa</taxon>
        <taxon>Mollusca</taxon>
        <taxon>Gastropoda</taxon>
        <taxon>Heterobranchia</taxon>
        <taxon>Euthyneura</taxon>
        <taxon>Panpulmonata</taxon>
        <taxon>Sacoglossa</taxon>
        <taxon>Placobranchoidea</taxon>
        <taxon>Plakobranchidae</taxon>
        <taxon>Elysia</taxon>
    </lineage>
</organism>
<feature type="compositionally biased region" description="Low complexity" evidence="7">
    <location>
        <begin position="701"/>
        <end position="719"/>
    </location>
</feature>
<feature type="region of interest" description="Disordered" evidence="7">
    <location>
        <begin position="1141"/>
        <end position="1241"/>
    </location>
</feature>
<dbReference type="SUPFAM" id="SSF47370">
    <property type="entry name" value="Bromodomain"/>
    <property type="match status" value="1"/>
</dbReference>
<dbReference type="InterPro" id="IPR036427">
    <property type="entry name" value="Bromodomain-like_sf"/>
</dbReference>
<gene>
    <name evidence="9" type="ORF">ElyMa_002169600</name>
</gene>
<dbReference type="GO" id="GO:0042800">
    <property type="term" value="F:histone H3K4 methyltransferase activity"/>
    <property type="evidence" value="ECO:0007669"/>
    <property type="project" value="TreeGrafter"/>
</dbReference>
<dbReference type="PANTHER" id="PTHR45838:SF4">
    <property type="entry name" value="HISTONE-LYSINE N-METHYLTRANSFERASE TRITHORAX"/>
    <property type="match status" value="1"/>
</dbReference>
<keyword evidence="3" id="KW-0862">Zinc</keyword>
<proteinExistence type="predicted"/>
<feature type="domain" description="Zinc finger PHD-type" evidence="8">
    <location>
        <begin position="1372"/>
        <end position="1468"/>
    </location>
</feature>
<dbReference type="Gene3D" id="1.20.920.10">
    <property type="entry name" value="Bromodomain-like"/>
    <property type="match status" value="1"/>
</dbReference>
<feature type="region of interest" description="Disordered" evidence="7">
    <location>
        <begin position="1431"/>
        <end position="1453"/>
    </location>
</feature>
<feature type="region of interest" description="Disordered" evidence="7">
    <location>
        <begin position="834"/>
        <end position="856"/>
    </location>
</feature>
<reference evidence="9 10" key="1">
    <citation type="journal article" date="2021" name="Elife">
        <title>Chloroplast acquisition without the gene transfer in kleptoplastic sea slugs, Plakobranchus ocellatus.</title>
        <authorList>
            <person name="Maeda T."/>
            <person name="Takahashi S."/>
            <person name="Yoshida T."/>
            <person name="Shimamura S."/>
            <person name="Takaki Y."/>
            <person name="Nagai Y."/>
            <person name="Toyoda A."/>
            <person name="Suzuki Y."/>
            <person name="Arimoto A."/>
            <person name="Ishii H."/>
            <person name="Satoh N."/>
            <person name="Nishiyama T."/>
            <person name="Hasebe M."/>
            <person name="Maruyama T."/>
            <person name="Minagawa J."/>
            <person name="Obokata J."/>
            <person name="Shigenobu S."/>
        </authorList>
    </citation>
    <scope>NUCLEOTIDE SEQUENCE [LARGE SCALE GENOMIC DNA]</scope>
</reference>